<dbReference type="AlphaFoldDB" id="V7BLN7"/>
<dbReference type="OrthoDB" id="1427959at2759"/>
<gene>
    <name evidence="1" type="ORF">PHAVU_006G077600g</name>
</gene>
<sequence length="130" mass="15048">MSSAAIAGLRLFLWQPQDLKHLSKGCPTRLVMKLRNIYLLDLPTITSEKLSGKIYLSWSVSIELWFLGQGFHNLLKKGSIEISTSVAQWNKLDIQLFPLLWQSMEHNILGTLRTFRCKSFWKKAQITVVW</sequence>
<name>V7BLN7_PHAVU</name>
<dbReference type="OMA" id="QSMEHNI"/>
<accession>V7BLN7</accession>
<evidence type="ECO:0000313" key="1">
    <source>
        <dbReference type="EMBL" id="ESW18867.1"/>
    </source>
</evidence>
<keyword evidence="2" id="KW-1185">Reference proteome</keyword>
<dbReference type="Proteomes" id="UP000000226">
    <property type="component" value="Chromosome 6"/>
</dbReference>
<protein>
    <submittedName>
        <fullName evidence="1">Uncharacterized protein</fullName>
    </submittedName>
</protein>
<evidence type="ECO:0000313" key="2">
    <source>
        <dbReference type="Proteomes" id="UP000000226"/>
    </source>
</evidence>
<dbReference type="EMBL" id="CM002293">
    <property type="protein sequence ID" value="ESW18867.1"/>
    <property type="molecule type" value="Genomic_DNA"/>
</dbReference>
<dbReference type="Gramene" id="ESW18867">
    <property type="protein sequence ID" value="ESW18867"/>
    <property type="gene ID" value="PHAVU_006G077600g"/>
</dbReference>
<reference evidence="2" key="1">
    <citation type="journal article" date="2014" name="Nat. Genet.">
        <title>A reference genome for common bean and genome-wide analysis of dual domestications.</title>
        <authorList>
            <person name="Schmutz J."/>
            <person name="McClean P.E."/>
            <person name="Mamidi S."/>
            <person name="Wu G.A."/>
            <person name="Cannon S.B."/>
            <person name="Grimwood J."/>
            <person name="Jenkins J."/>
            <person name="Shu S."/>
            <person name="Song Q."/>
            <person name="Chavarro C."/>
            <person name="Torres-Torres M."/>
            <person name="Geffroy V."/>
            <person name="Moghaddam S.M."/>
            <person name="Gao D."/>
            <person name="Abernathy B."/>
            <person name="Barry K."/>
            <person name="Blair M."/>
            <person name="Brick M.A."/>
            <person name="Chovatia M."/>
            <person name="Gepts P."/>
            <person name="Goodstein D.M."/>
            <person name="Gonzales M."/>
            <person name="Hellsten U."/>
            <person name="Hyten D.L."/>
            <person name="Jia G."/>
            <person name="Kelly J.D."/>
            <person name="Kudrna D."/>
            <person name="Lee R."/>
            <person name="Richard M.M."/>
            <person name="Miklas P.N."/>
            <person name="Osorno J.M."/>
            <person name="Rodrigues J."/>
            <person name="Thareau V."/>
            <person name="Urrea C.A."/>
            <person name="Wang M."/>
            <person name="Yu Y."/>
            <person name="Zhang M."/>
            <person name="Wing R.A."/>
            <person name="Cregan P.B."/>
            <person name="Rokhsar D.S."/>
            <person name="Jackson S.A."/>
        </authorList>
    </citation>
    <scope>NUCLEOTIDE SEQUENCE [LARGE SCALE GENOMIC DNA]</scope>
    <source>
        <strain evidence="2">cv. G19833</strain>
    </source>
</reference>
<proteinExistence type="predicted"/>
<organism evidence="1 2">
    <name type="scientific">Phaseolus vulgaris</name>
    <name type="common">Kidney bean</name>
    <name type="synonym">French bean</name>
    <dbReference type="NCBI Taxonomy" id="3885"/>
    <lineage>
        <taxon>Eukaryota</taxon>
        <taxon>Viridiplantae</taxon>
        <taxon>Streptophyta</taxon>
        <taxon>Embryophyta</taxon>
        <taxon>Tracheophyta</taxon>
        <taxon>Spermatophyta</taxon>
        <taxon>Magnoliopsida</taxon>
        <taxon>eudicotyledons</taxon>
        <taxon>Gunneridae</taxon>
        <taxon>Pentapetalae</taxon>
        <taxon>rosids</taxon>
        <taxon>fabids</taxon>
        <taxon>Fabales</taxon>
        <taxon>Fabaceae</taxon>
        <taxon>Papilionoideae</taxon>
        <taxon>50 kb inversion clade</taxon>
        <taxon>NPAAA clade</taxon>
        <taxon>indigoferoid/millettioid clade</taxon>
        <taxon>Phaseoleae</taxon>
        <taxon>Phaseolus</taxon>
    </lineage>
</organism>